<dbReference type="Pfam" id="PF05433">
    <property type="entry name" value="Rick_17kDa_Anti"/>
    <property type="match status" value="1"/>
</dbReference>
<keyword evidence="5" id="KW-0732">Signal</keyword>
<evidence type="ECO:0000256" key="3">
    <source>
        <dbReference type="ARBA" id="ARBA00015281"/>
    </source>
</evidence>
<dbReference type="Proteomes" id="UP000481252">
    <property type="component" value="Unassembled WGS sequence"/>
</dbReference>
<dbReference type="PROSITE" id="PS51257">
    <property type="entry name" value="PROKAR_LIPOPROTEIN"/>
    <property type="match status" value="1"/>
</dbReference>
<comment type="subcellular location">
    <subcellularLocation>
        <location evidence="1">Cell outer membrane</location>
        <topology evidence="1">Lipid-anchor</topology>
    </subcellularLocation>
</comment>
<name>A0A7C9R5H6_9HYPH</name>
<evidence type="ECO:0000259" key="6">
    <source>
        <dbReference type="Pfam" id="PF05433"/>
    </source>
</evidence>
<organism evidence="7 8">
    <name type="scientific">Mesorhizobium zhangyense</name>
    <dbReference type="NCBI Taxonomy" id="1776730"/>
    <lineage>
        <taxon>Bacteria</taxon>
        <taxon>Pseudomonadati</taxon>
        <taxon>Pseudomonadota</taxon>
        <taxon>Alphaproteobacteria</taxon>
        <taxon>Hyphomicrobiales</taxon>
        <taxon>Phyllobacteriaceae</taxon>
        <taxon>Mesorhizobium</taxon>
    </lineage>
</organism>
<dbReference type="AlphaFoldDB" id="A0A7C9R5H6"/>
<protein>
    <recommendedName>
        <fullName evidence="3">17 kDa surface antigen</fullName>
    </recommendedName>
</protein>
<dbReference type="GO" id="GO:0009279">
    <property type="term" value="C:cell outer membrane"/>
    <property type="evidence" value="ECO:0007669"/>
    <property type="project" value="UniProtKB-SubCell"/>
</dbReference>
<feature type="domain" description="Glycine zipper 2TM" evidence="6">
    <location>
        <begin position="33"/>
        <end position="71"/>
    </location>
</feature>
<feature type="chain" id="PRO_5028906514" description="17 kDa surface antigen" evidence="5">
    <location>
        <begin position="25"/>
        <end position="111"/>
    </location>
</feature>
<dbReference type="InterPro" id="IPR008816">
    <property type="entry name" value="Gly_zipper_2TM_dom"/>
</dbReference>
<evidence type="ECO:0000256" key="4">
    <source>
        <dbReference type="ARBA" id="ARBA00023288"/>
    </source>
</evidence>
<proteinExistence type="inferred from homology"/>
<reference evidence="7 8" key="1">
    <citation type="submission" date="2020-02" db="EMBL/GenBank/DDBJ databases">
        <title>Genome sequence of the type strain CGMCC 1.15528 of Mesorhizobium zhangyense.</title>
        <authorList>
            <person name="Gao J."/>
            <person name="Sun J."/>
        </authorList>
    </citation>
    <scope>NUCLEOTIDE SEQUENCE [LARGE SCALE GENOMIC DNA]</scope>
    <source>
        <strain evidence="7 8">CGMCC 1.15528</strain>
    </source>
</reference>
<keyword evidence="8" id="KW-1185">Reference proteome</keyword>
<evidence type="ECO:0000256" key="1">
    <source>
        <dbReference type="ARBA" id="ARBA00004459"/>
    </source>
</evidence>
<feature type="signal peptide" evidence="5">
    <location>
        <begin position="1"/>
        <end position="24"/>
    </location>
</feature>
<keyword evidence="4" id="KW-0449">Lipoprotein</keyword>
<sequence>MELRKITVVAAALAAMTLAGCASSEQQQRAGTGALIGGAGGALVGQAIGGNTRSTVAGAAGGALLGAAVGTLTTPSSSSPQRRGQEMCRYRAGDGSVYTAPCDDRYYNGNY</sequence>
<evidence type="ECO:0000313" key="8">
    <source>
        <dbReference type="Proteomes" id="UP000481252"/>
    </source>
</evidence>
<evidence type="ECO:0000256" key="5">
    <source>
        <dbReference type="SAM" id="SignalP"/>
    </source>
</evidence>
<evidence type="ECO:0000313" key="7">
    <source>
        <dbReference type="EMBL" id="NGN40554.1"/>
    </source>
</evidence>
<evidence type="ECO:0000256" key="2">
    <source>
        <dbReference type="ARBA" id="ARBA00008681"/>
    </source>
</evidence>
<comment type="similarity">
    <text evidence="2">Belongs to the rickettsiale 17 kDa surface antigen family.</text>
</comment>
<accession>A0A7C9R5H6</accession>
<dbReference type="EMBL" id="JAAKZG010000002">
    <property type="protein sequence ID" value="NGN40554.1"/>
    <property type="molecule type" value="Genomic_DNA"/>
</dbReference>
<gene>
    <name evidence="7" type="ORF">G6N74_05715</name>
</gene>
<comment type="caution">
    <text evidence="7">The sequence shown here is derived from an EMBL/GenBank/DDBJ whole genome shotgun (WGS) entry which is preliminary data.</text>
</comment>
<dbReference type="RefSeq" id="WP_165115251.1">
    <property type="nucleotide sequence ID" value="NZ_JAAKZG010000002.1"/>
</dbReference>